<dbReference type="Gene3D" id="3.40.190.290">
    <property type="match status" value="1"/>
</dbReference>
<proteinExistence type="inferred from homology"/>
<reference evidence="6 7" key="1">
    <citation type="journal article" date="2020" name="Microorganisms">
        <title>Polyphasic Characterisation of Cedecea colo sp. nov., a New Enteric Bacterium Isolated from the Koala Hindgut.</title>
        <authorList>
            <person name="Boath J.M."/>
            <person name="Dakhal S."/>
            <person name="Van T.T.H."/>
            <person name="Moore R.J."/>
            <person name="Dekiwadia C."/>
            <person name="Macreadie I.G."/>
        </authorList>
    </citation>
    <scope>NUCLEOTIDE SEQUENCE [LARGE SCALE GENOMIC DNA]</scope>
    <source>
        <strain evidence="6 7">ZA</strain>
    </source>
</reference>
<dbReference type="InterPro" id="IPR058163">
    <property type="entry name" value="LysR-type_TF_proteobact-type"/>
</dbReference>
<comment type="caution">
    <text evidence="6">The sequence shown here is derived from an EMBL/GenBank/DDBJ whole genome shotgun (WGS) entry which is preliminary data.</text>
</comment>
<accession>A0ABX0VGZ9</accession>
<keyword evidence="3" id="KW-0238">DNA-binding</keyword>
<keyword evidence="2" id="KW-0805">Transcription regulation</keyword>
<evidence type="ECO:0000256" key="3">
    <source>
        <dbReference type="ARBA" id="ARBA00023125"/>
    </source>
</evidence>
<comment type="similarity">
    <text evidence="1">Belongs to the LysR transcriptional regulatory family.</text>
</comment>
<evidence type="ECO:0000259" key="5">
    <source>
        <dbReference type="PROSITE" id="PS50931"/>
    </source>
</evidence>
<evidence type="ECO:0000313" key="7">
    <source>
        <dbReference type="Proteomes" id="UP000697927"/>
    </source>
</evidence>
<evidence type="ECO:0000256" key="2">
    <source>
        <dbReference type="ARBA" id="ARBA00023015"/>
    </source>
</evidence>
<dbReference type="Pfam" id="PF03466">
    <property type="entry name" value="LysR_substrate"/>
    <property type="match status" value="1"/>
</dbReference>
<dbReference type="InterPro" id="IPR036390">
    <property type="entry name" value="WH_DNA-bd_sf"/>
</dbReference>
<dbReference type="RefSeq" id="WP_167606052.1">
    <property type="nucleotide sequence ID" value="NZ_SOYS01000001.1"/>
</dbReference>
<dbReference type="PANTHER" id="PTHR30537">
    <property type="entry name" value="HTH-TYPE TRANSCRIPTIONAL REGULATOR"/>
    <property type="match status" value="1"/>
</dbReference>
<dbReference type="InterPro" id="IPR005119">
    <property type="entry name" value="LysR_subst-bd"/>
</dbReference>
<dbReference type="PROSITE" id="PS50931">
    <property type="entry name" value="HTH_LYSR"/>
    <property type="match status" value="1"/>
</dbReference>
<dbReference type="Pfam" id="PF00126">
    <property type="entry name" value="HTH_1"/>
    <property type="match status" value="1"/>
</dbReference>
<dbReference type="SUPFAM" id="SSF46785">
    <property type="entry name" value="Winged helix' DNA-binding domain"/>
    <property type="match status" value="1"/>
</dbReference>
<dbReference type="EMBL" id="SOYS01000001">
    <property type="protein sequence ID" value="NIY46243.1"/>
    <property type="molecule type" value="Genomic_DNA"/>
</dbReference>
<evidence type="ECO:0000256" key="4">
    <source>
        <dbReference type="ARBA" id="ARBA00023163"/>
    </source>
</evidence>
<organism evidence="6 7">
    <name type="scientific">Cedecea colo</name>
    <dbReference type="NCBI Taxonomy" id="2552946"/>
    <lineage>
        <taxon>Bacteria</taxon>
        <taxon>Pseudomonadati</taxon>
        <taxon>Pseudomonadota</taxon>
        <taxon>Gammaproteobacteria</taxon>
        <taxon>Enterobacterales</taxon>
        <taxon>Enterobacteriaceae</taxon>
        <taxon>Cedecea</taxon>
    </lineage>
</organism>
<evidence type="ECO:0000313" key="6">
    <source>
        <dbReference type="EMBL" id="NIY46243.1"/>
    </source>
</evidence>
<dbReference type="InterPro" id="IPR000847">
    <property type="entry name" value="LysR_HTH_N"/>
</dbReference>
<evidence type="ECO:0000256" key="1">
    <source>
        <dbReference type="ARBA" id="ARBA00009437"/>
    </source>
</evidence>
<gene>
    <name evidence="6" type="ORF">E2L00_01535</name>
</gene>
<dbReference type="PANTHER" id="PTHR30537:SF5">
    <property type="entry name" value="HTH-TYPE TRANSCRIPTIONAL ACTIVATOR TTDR-RELATED"/>
    <property type="match status" value="1"/>
</dbReference>
<keyword evidence="7" id="KW-1185">Reference proteome</keyword>
<feature type="domain" description="HTH lysR-type" evidence="5">
    <location>
        <begin position="1"/>
        <end position="59"/>
    </location>
</feature>
<name>A0ABX0VGZ9_9ENTR</name>
<protein>
    <submittedName>
        <fullName evidence="6">LysR family transcriptional regulator</fullName>
    </submittedName>
</protein>
<dbReference type="Gene3D" id="1.10.10.10">
    <property type="entry name" value="Winged helix-like DNA-binding domain superfamily/Winged helix DNA-binding domain"/>
    <property type="match status" value="1"/>
</dbReference>
<dbReference type="CDD" id="cd08422">
    <property type="entry name" value="PBP2_CrgA_like"/>
    <property type="match status" value="1"/>
</dbReference>
<keyword evidence="4" id="KW-0804">Transcription</keyword>
<dbReference type="Proteomes" id="UP000697927">
    <property type="component" value="Unassembled WGS sequence"/>
</dbReference>
<sequence>MNHFSAIRTFVSAADLKSFSAAAKALNIEVSTASRHISELEEYLQVTLFNRSTRGLTLTESGDFFYSHALQLLLQWEEARNLTSAMDKQPTGLLRISVPGTFGRLHVMPFMEEFLRLHPNISLDISFNDEVQDLIEARIDLSIRIGVLPDSTIHARKLASQKRYAWASAEWIEKNLPPDNPRDPEVVQKGLNIIMFSRLHGTGWHARESGSEEEWLRVPINYRFSVNDSAAMLYACCHHSGIAILPDWLSWQEEKSGRIKKVFPGWEFSMFPSDTAIWIVYPQKKIVSHKVRSFIDFIVQKIGDPPYWKI</sequence>
<dbReference type="SUPFAM" id="SSF53850">
    <property type="entry name" value="Periplasmic binding protein-like II"/>
    <property type="match status" value="1"/>
</dbReference>
<dbReference type="InterPro" id="IPR036388">
    <property type="entry name" value="WH-like_DNA-bd_sf"/>
</dbReference>